<dbReference type="PRINTS" id="PR00722">
    <property type="entry name" value="CHYMOTRYPSIN"/>
</dbReference>
<keyword evidence="3" id="KW-0645">Protease</keyword>
<dbReference type="SMART" id="SM00020">
    <property type="entry name" value="Tryp_SPc"/>
    <property type="match status" value="1"/>
</dbReference>
<dbReference type="CDD" id="cd00190">
    <property type="entry name" value="Tryp_SPc"/>
    <property type="match status" value="1"/>
</dbReference>
<comment type="caution">
    <text evidence="7">The sequence shown here is derived from an EMBL/GenBank/DDBJ whole genome shotgun (WGS) entry which is preliminary data.</text>
</comment>
<feature type="signal peptide" evidence="5">
    <location>
        <begin position="1"/>
        <end position="19"/>
    </location>
</feature>
<evidence type="ECO:0000313" key="7">
    <source>
        <dbReference type="EMBL" id="PVZ97390.1"/>
    </source>
</evidence>
<dbReference type="Proteomes" id="UP000245591">
    <property type="component" value="Unassembled WGS sequence"/>
</dbReference>
<gene>
    <name evidence="7" type="ORF">BB558_006650</name>
</gene>
<dbReference type="InterPro" id="IPR018114">
    <property type="entry name" value="TRYPSIN_HIS"/>
</dbReference>
<dbReference type="PROSITE" id="PS00135">
    <property type="entry name" value="TRYPSIN_SER"/>
    <property type="match status" value="1"/>
</dbReference>
<dbReference type="EMBL" id="MBFU01000845">
    <property type="protein sequence ID" value="PVZ97390.1"/>
    <property type="molecule type" value="Genomic_DNA"/>
</dbReference>
<comment type="similarity">
    <text evidence="1">Belongs to the peptidase S1 family.</text>
</comment>
<keyword evidence="3" id="KW-0378">Hydrolase</keyword>
<keyword evidence="2" id="KW-1015">Disulfide bond</keyword>
<evidence type="ECO:0000259" key="6">
    <source>
        <dbReference type="PROSITE" id="PS50240"/>
    </source>
</evidence>
<evidence type="ECO:0000256" key="1">
    <source>
        <dbReference type="ARBA" id="ARBA00007664"/>
    </source>
</evidence>
<feature type="domain" description="Peptidase S1" evidence="6">
    <location>
        <begin position="49"/>
        <end position="291"/>
    </location>
</feature>
<feature type="chain" id="PRO_5015700207" description="Peptidase S1 domain-containing protein" evidence="5">
    <location>
        <begin position="20"/>
        <end position="360"/>
    </location>
</feature>
<dbReference type="AlphaFoldDB" id="A0A2U1IX45"/>
<dbReference type="PROSITE" id="PS50240">
    <property type="entry name" value="TRYPSIN_DOM"/>
    <property type="match status" value="1"/>
</dbReference>
<sequence length="360" mass="38717">MKSVLSLFLLFSVPQTVLTYGVKIPKTNAIEQLAKNTERINKRGSNNRIVGGIEVEISEYSSAASYLTPLDGGVTCTGVFISKGVVLTAAHCLYNQTTGVVPAKNVRVSGGTKLIVYESPKNYTVQKVMAHPSFDLLTGKNDIALLFLSNDITDPSITFAKIYNNTITDDTLVEAAGWGYTTKDGSTNVSDVLKAVPIDISSSQKCNDNYQFWESNNGSSICTMIKNGEDTCPGDSGGPLYFTGDSSKPIVGLTSFGSGSANSTNICGIDGNTSFYTNAQKYIDWILKNTQIDAKDLVYKTSLSETKPKPSRTSMSKTNSNPSRVPKTEAQAKPTRVPKTEAQAKPSKAPKTKAQAKPTR</sequence>
<keyword evidence="8" id="KW-1185">Reference proteome</keyword>
<organism evidence="7 8">
    <name type="scientific">Smittium angustum</name>
    <dbReference type="NCBI Taxonomy" id="133377"/>
    <lineage>
        <taxon>Eukaryota</taxon>
        <taxon>Fungi</taxon>
        <taxon>Fungi incertae sedis</taxon>
        <taxon>Zoopagomycota</taxon>
        <taxon>Kickxellomycotina</taxon>
        <taxon>Harpellomycetes</taxon>
        <taxon>Harpellales</taxon>
        <taxon>Legeriomycetaceae</taxon>
        <taxon>Smittium</taxon>
    </lineage>
</organism>
<proteinExistence type="inferred from homology"/>
<feature type="compositionally biased region" description="Low complexity" evidence="4">
    <location>
        <begin position="343"/>
        <end position="360"/>
    </location>
</feature>
<name>A0A2U1IX45_SMIAN</name>
<evidence type="ECO:0000256" key="3">
    <source>
        <dbReference type="RuleBase" id="RU363034"/>
    </source>
</evidence>
<feature type="compositionally biased region" description="Polar residues" evidence="4">
    <location>
        <begin position="303"/>
        <end position="323"/>
    </location>
</feature>
<evidence type="ECO:0000256" key="4">
    <source>
        <dbReference type="SAM" id="MobiDB-lite"/>
    </source>
</evidence>
<dbReference type="InterPro" id="IPR001254">
    <property type="entry name" value="Trypsin_dom"/>
</dbReference>
<evidence type="ECO:0000256" key="2">
    <source>
        <dbReference type="ARBA" id="ARBA00023157"/>
    </source>
</evidence>
<evidence type="ECO:0000313" key="8">
    <source>
        <dbReference type="Proteomes" id="UP000245591"/>
    </source>
</evidence>
<dbReference type="Gene3D" id="2.40.10.10">
    <property type="entry name" value="Trypsin-like serine proteases"/>
    <property type="match status" value="1"/>
</dbReference>
<dbReference type="PROSITE" id="PS00134">
    <property type="entry name" value="TRYPSIN_HIS"/>
    <property type="match status" value="1"/>
</dbReference>
<dbReference type="InterPro" id="IPR009003">
    <property type="entry name" value="Peptidase_S1_PA"/>
</dbReference>
<dbReference type="InterPro" id="IPR043504">
    <property type="entry name" value="Peptidase_S1_PA_chymotrypsin"/>
</dbReference>
<dbReference type="InterPro" id="IPR033116">
    <property type="entry name" value="TRYPSIN_SER"/>
</dbReference>
<accession>A0A2U1IX45</accession>
<feature type="region of interest" description="Disordered" evidence="4">
    <location>
        <begin position="303"/>
        <end position="360"/>
    </location>
</feature>
<dbReference type="SUPFAM" id="SSF50494">
    <property type="entry name" value="Trypsin-like serine proteases"/>
    <property type="match status" value="1"/>
</dbReference>
<evidence type="ECO:0000256" key="5">
    <source>
        <dbReference type="SAM" id="SignalP"/>
    </source>
</evidence>
<reference evidence="7 8" key="1">
    <citation type="journal article" date="2018" name="MBio">
        <title>Comparative Genomics Reveals the Core Gene Toolbox for the Fungus-Insect Symbiosis.</title>
        <authorList>
            <person name="Wang Y."/>
            <person name="Stata M."/>
            <person name="Wang W."/>
            <person name="Stajich J.E."/>
            <person name="White M.M."/>
            <person name="Moncalvo J.M."/>
        </authorList>
    </citation>
    <scope>NUCLEOTIDE SEQUENCE [LARGE SCALE GENOMIC DNA]</scope>
    <source>
        <strain evidence="7 8">AUS-126-30</strain>
    </source>
</reference>
<dbReference type="InterPro" id="IPR050430">
    <property type="entry name" value="Peptidase_S1"/>
</dbReference>
<dbReference type="Pfam" id="PF00089">
    <property type="entry name" value="Trypsin"/>
    <property type="match status" value="1"/>
</dbReference>
<protein>
    <recommendedName>
        <fullName evidence="6">Peptidase S1 domain-containing protein</fullName>
    </recommendedName>
</protein>
<dbReference type="PANTHER" id="PTHR24276">
    <property type="entry name" value="POLYSERASE-RELATED"/>
    <property type="match status" value="1"/>
</dbReference>
<dbReference type="GO" id="GO:0006508">
    <property type="term" value="P:proteolysis"/>
    <property type="evidence" value="ECO:0007669"/>
    <property type="project" value="UniProtKB-KW"/>
</dbReference>
<keyword evidence="3" id="KW-0720">Serine protease</keyword>
<dbReference type="PANTHER" id="PTHR24276:SF98">
    <property type="entry name" value="FI18310P1-RELATED"/>
    <property type="match status" value="1"/>
</dbReference>
<keyword evidence="5" id="KW-0732">Signal</keyword>
<dbReference type="GO" id="GO:0004252">
    <property type="term" value="F:serine-type endopeptidase activity"/>
    <property type="evidence" value="ECO:0007669"/>
    <property type="project" value="InterPro"/>
</dbReference>
<dbReference type="InterPro" id="IPR001314">
    <property type="entry name" value="Peptidase_S1A"/>
</dbReference>
<feature type="non-terminal residue" evidence="7">
    <location>
        <position position="360"/>
    </location>
</feature>